<feature type="domain" description="FAD-binding PCMH-type" evidence="8">
    <location>
        <begin position="38"/>
        <end position="266"/>
    </location>
</feature>
<evidence type="ECO:0000256" key="1">
    <source>
        <dbReference type="ARBA" id="ARBA00001974"/>
    </source>
</evidence>
<keyword evidence="7" id="KW-0411">Iron-sulfur</keyword>
<protein>
    <submittedName>
        <fullName evidence="9">FAD-binding and (Fe-S)-binding domain-containing protein</fullName>
    </submittedName>
</protein>
<evidence type="ECO:0000256" key="7">
    <source>
        <dbReference type="ARBA" id="ARBA00023014"/>
    </source>
</evidence>
<dbReference type="SUPFAM" id="SSF56176">
    <property type="entry name" value="FAD-binding/transporter-associated domain-like"/>
    <property type="match status" value="1"/>
</dbReference>
<dbReference type="Pfam" id="PF01565">
    <property type="entry name" value="FAD_binding_4"/>
    <property type="match status" value="1"/>
</dbReference>
<evidence type="ECO:0000256" key="3">
    <source>
        <dbReference type="ARBA" id="ARBA00022723"/>
    </source>
</evidence>
<accession>A0ABV9Z417</accession>
<dbReference type="InterPro" id="IPR016166">
    <property type="entry name" value="FAD-bd_PCMH"/>
</dbReference>
<dbReference type="InterPro" id="IPR004113">
    <property type="entry name" value="FAD-bd_oxidored_4_C"/>
</dbReference>
<keyword evidence="2" id="KW-0285">Flavoprotein</keyword>
<dbReference type="SUPFAM" id="SSF55103">
    <property type="entry name" value="FAD-linked oxidases, C-terminal domain"/>
    <property type="match status" value="1"/>
</dbReference>
<keyword evidence="10" id="KW-1185">Reference proteome</keyword>
<dbReference type="PANTHER" id="PTHR11748">
    <property type="entry name" value="D-LACTATE DEHYDROGENASE"/>
    <property type="match status" value="1"/>
</dbReference>
<proteinExistence type="predicted"/>
<dbReference type="EMBL" id="JBHSJF010000008">
    <property type="protein sequence ID" value="MFC5069720.1"/>
    <property type="molecule type" value="Genomic_DNA"/>
</dbReference>
<dbReference type="PROSITE" id="PS00198">
    <property type="entry name" value="4FE4S_FER_1"/>
    <property type="match status" value="1"/>
</dbReference>
<dbReference type="InterPro" id="IPR016164">
    <property type="entry name" value="FAD-linked_Oxase-like_C"/>
</dbReference>
<dbReference type="InterPro" id="IPR006094">
    <property type="entry name" value="Oxid_FAD_bind_N"/>
</dbReference>
<evidence type="ECO:0000256" key="6">
    <source>
        <dbReference type="ARBA" id="ARBA00023004"/>
    </source>
</evidence>
<dbReference type="Gene3D" id="3.30.465.10">
    <property type="match status" value="1"/>
</dbReference>
<dbReference type="Proteomes" id="UP001595796">
    <property type="component" value="Unassembled WGS sequence"/>
</dbReference>
<dbReference type="SUPFAM" id="SSF46548">
    <property type="entry name" value="alpha-helical ferredoxin"/>
    <property type="match status" value="1"/>
</dbReference>
<dbReference type="PROSITE" id="PS51387">
    <property type="entry name" value="FAD_PCMH"/>
    <property type="match status" value="1"/>
</dbReference>
<dbReference type="InterPro" id="IPR017896">
    <property type="entry name" value="4Fe4S_Fe-S-bd"/>
</dbReference>
<comment type="cofactor">
    <cofactor evidence="1">
        <name>FAD</name>
        <dbReference type="ChEBI" id="CHEBI:57692"/>
    </cofactor>
</comment>
<name>A0ABV9Z417_9HYPH</name>
<evidence type="ECO:0000313" key="9">
    <source>
        <dbReference type="EMBL" id="MFC5069720.1"/>
    </source>
</evidence>
<evidence type="ECO:0000313" key="10">
    <source>
        <dbReference type="Proteomes" id="UP001595796"/>
    </source>
</evidence>
<evidence type="ECO:0000256" key="2">
    <source>
        <dbReference type="ARBA" id="ARBA00022630"/>
    </source>
</evidence>
<dbReference type="Pfam" id="PF13183">
    <property type="entry name" value="Fer4_8"/>
    <property type="match status" value="1"/>
</dbReference>
<keyword evidence="6" id="KW-0408">Iron</keyword>
<keyword evidence="5" id="KW-0560">Oxidoreductase</keyword>
<dbReference type="InterPro" id="IPR036318">
    <property type="entry name" value="FAD-bd_PCMH-like_sf"/>
</dbReference>
<dbReference type="RefSeq" id="WP_114956264.1">
    <property type="nucleotide sequence ID" value="NZ_JBHSJF010000008.1"/>
</dbReference>
<organism evidence="9 10">
    <name type="scientific">Flaviflagellibacter deserti</name>
    <dbReference type="NCBI Taxonomy" id="2267266"/>
    <lineage>
        <taxon>Bacteria</taxon>
        <taxon>Pseudomonadati</taxon>
        <taxon>Pseudomonadota</taxon>
        <taxon>Alphaproteobacteria</taxon>
        <taxon>Hyphomicrobiales</taxon>
        <taxon>Flaviflagellibacter</taxon>
    </lineage>
</organism>
<dbReference type="PANTHER" id="PTHR11748:SF119">
    <property type="entry name" value="D-2-HYDROXYGLUTARATE DEHYDROGENASE"/>
    <property type="match status" value="1"/>
</dbReference>
<dbReference type="InterPro" id="IPR016169">
    <property type="entry name" value="FAD-bd_PCMH_sub2"/>
</dbReference>
<gene>
    <name evidence="9" type="ORF">ACFPFW_17030</name>
</gene>
<dbReference type="InterPro" id="IPR016171">
    <property type="entry name" value="Vanillyl_alc_oxidase_C-sub2"/>
</dbReference>
<dbReference type="Gene3D" id="1.10.45.10">
    <property type="entry name" value="Vanillyl-alcohol Oxidase, Chain A, domain 4"/>
    <property type="match status" value="1"/>
</dbReference>
<dbReference type="InterPro" id="IPR017900">
    <property type="entry name" value="4Fe4S_Fe_S_CS"/>
</dbReference>
<evidence type="ECO:0000256" key="4">
    <source>
        <dbReference type="ARBA" id="ARBA00022827"/>
    </source>
</evidence>
<evidence type="ECO:0000259" key="8">
    <source>
        <dbReference type="PROSITE" id="PS51387"/>
    </source>
</evidence>
<dbReference type="Gene3D" id="3.30.70.2740">
    <property type="match status" value="1"/>
</dbReference>
<dbReference type="Pfam" id="PF02913">
    <property type="entry name" value="FAD-oxidase_C"/>
    <property type="match status" value="1"/>
</dbReference>
<reference evidence="10" key="1">
    <citation type="journal article" date="2019" name="Int. J. Syst. Evol. Microbiol.">
        <title>The Global Catalogue of Microorganisms (GCM) 10K type strain sequencing project: providing services to taxonomists for standard genome sequencing and annotation.</title>
        <authorList>
            <consortium name="The Broad Institute Genomics Platform"/>
            <consortium name="The Broad Institute Genome Sequencing Center for Infectious Disease"/>
            <person name="Wu L."/>
            <person name="Ma J."/>
        </authorList>
    </citation>
    <scope>NUCLEOTIDE SEQUENCE [LARGE SCALE GENOMIC DNA]</scope>
    <source>
        <strain evidence="10">CGMCC 1.16444</strain>
    </source>
</reference>
<sequence>MAGSARSSFEDRLRSEVTGDVWFDAFNRGRYATDASVYQQMPAAVVVPKTVDEAERAIALARQEGVPVTARGGGTSQCGQTINTGLIVDCSRHLNRILELDVAGGRALVEPGIVLDELNRQLKPHGVWFPVDVSTASRCTIGGMTGNNSCGGRSLRYGTMRDNVFSVDAVLASGDKAHFGPVSADLSDVSNDSPLKPLARRLFAIGDREADEIEARFPKVQRRVGGYNLDALVPRATNDLNLAHILVGSEGTLGFSTQVEIKLWPLLGKKAIGACHFGSFYEAMDASQHLVKLGPIAVELVDSTLLKLAREIPMFRPTLDQFVQGDPDAILLVEFAEEPDENVRRMAMLHDLMGELGFGWDKSGAKWGGVVDIHEPGLQAAIADVRTSGLNIMMSMKDQGKPISFVEDCAVPLEHLADYTARLTQVFEKHGTRGTWYAHASVGCLHVRPVLNLRQDLDVRKMRAIAEEAFAMVREYKGSHSGEHGDGIVRSEFHEQMFGTRLVRAFEEVKDIFDPKGTYNPGKIVRAPKFDDKNLFRYGPHYQPIEVDAKLDWSAFTGKGRGLQGAVEMCNNNGACRKLAGGTMCPSYRVTREEKDVTRGRANTLRLAISGQLGPDALTSDEMMETLKLCVSCKGCRRECPTGVDMARMKIEVLAARAKKYGHSLRDRLVGWLPRYAPYAAKVPWLLNLRDKLPGAAKLAEGVTGFSAARTLPKWRGDVFSDDVPAFGPKEGSPVVLFVDTFNRYFERETVDAAIEVLVAGGYRVHIAVPNDGDDRPLCCGRTFLSVGRVDEAKREAERALDALSPYIDAEVPMLGLEPSCLFSFRDEVPAMIGDPRAARLAKSAMMIEEFIAKEAAAGRLDLPLAPVGGKALLHGHCHQKSFAAMGAVEKTLRLVPGLEVSVVESSCCGMAGAFGYGTDTIQVSKAMGELSLLPAVRAAEQDTIIVADGTSCRHQIHDGASREAMHVMRVLAASVAKAQTGTSSPLREAAE</sequence>
<comment type="caution">
    <text evidence="9">The sequence shown here is derived from an EMBL/GenBank/DDBJ whole genome shotgun (WGS) entry which is preliminary data.</text>
</comment>
<evidence type="ECO:0000256" key="5">
    <source>
        <dbReference type="ARBA" id="ARBA00023002"/>
    </source>
</evidence>
<keyword evidence="4" id="KW-0274">FAD</keyword>
<keyword evidence="3" id="KW-0479">Metal-binding</keyword>